<dbReference type="Proteomes" id="UP001470023">
    <property type="component" value="Unassembled WGS sequence"/>
</dbReference>
<dbReference type="InterPro" id="IPR028978">
    <property type="entry name" value="Chorismate_lyase_/UTRA_dom_sf"/>
</dbReference>
<dbReference type="SUPFAM" id="SSF64288">
    <property type="entry name" value="Chorismate lyase-like"/>
    <property type="match status" value="1"/>
</dbReference>
<dbReference type="Gene3D" id="1.10.10.10">
    <property type="entry name" value="Winged helix-like DNA-binding domain superfamily/Winged helix DNA-binding domain"/>
    <property type="match status" value="1"/>
</dbReference>
<gene>
    <name evidence="6" type="ORF">ABT272_20265</name>
</gene>
<evidence type="ECO:0000259" key="5">
    <source>
        <dbReference type="PROSITE" id="PS50949"/>
    </source>
</evidence>
<dbReference type="PROSITE" id="PS50949">
    <property type="entry name" value="HTH_GNTR"/>
    <property type="match status" value="1"/>
</dbReference>
<accession>A0ABV1U8P2</accession>
<organism evidence="6 7">
    <name type="scientific">Streptomyces sp. 900105245</name>
    <dbReference type="NCBI Taxonomy" id="3154379"/>
    <lineage>
        <taxon>Bacteria</taxon>
        <taxon>Bacillati</taxon>
        <taxon>Actinomycetota</taxon>
        <taxon>Actinomycetes</taxon>
        <taxon>Kitasatosporales</taxon>
        <taxon>Streptomycetaceae</taxon>
        <taxon>Streptomyces</taxon>
    </lineage>
</organism>
<dbReference type="InterPro" id="IPR000524">
    <property type="entry name" value="Tscrpt_reg_HTH_GntR"/>
</dbReference>
<dbReference type="InterPro" id="IPR036390">
    <property type="entry name" value="WH_DNA-bd_sf"/>
</dbReference>
<comment type="caution">
    <text evidence="6">The sequence shown here is derived from an EMBL/GenBank/DDBJ whole genome shotgun (WGS) entry which is preliminary data.</text>
</comment>
<dbReference type="CDD" id="cd07377">
    <property type="entry name" value="WHTH_GntR"/>
    <property type="match status" value="1"/>
</dbReference>
<evidence type="ECO:0000256" key="4">
    <source>
        <dbReference type="SAM" id="MobiDB-lite"/>
    </source>
</evidence>
<dbReference type="SMART" id="SM00866">
    <property type="entry name" value="UTRA"/>
    <property type="match status" value="1"/>
</dbReference>
<keyword evidence="1" id="KW-0805">Transcription regulation</keyword>
<name>A0ABV1U8P2_9ACTN</name>
<dbReference type="SMART" id="SM00345">
    <property type="entry name" value="HTH_GNTR"/>
    <property type="match status" value="1"/>
</dbReference>
<keyword evidence="3" id="KW-0804">Transcription</keyword>
<dbReference type="InterPro" id="IPR036388">
    <property type="entry name" value="WH-like_DNA-bd_sf"/>
</dbReference>
<dbReference type="EMBL" id="JBEPAZ010000016">
    <property type="protein sequence ID" value="MER6430054.1"/>
    <property type="molecule type" value="Genomic_DNA"/>
</dbReference>
<dbReference type="RefSeq" id="WP_123440027.1">
    <property type="nucleotide sequence ID" value="NZ_JBEOYA010000001.1"/>
</dbReference>
<evidence type="ECO:0000313" key="7">
    <source>
        <dbReference type="Proteomes" id="UP001470023"/>
    </source>
</evidence>
<evidence type="ECO:0000256" key="2">
    <source>
        <dbReference type="ARBA" id="ARBA00023125"/>
    </source>
</evidence>
<sequence>MTTDVSGAQPRGGAPGRIARVPKYYRIKQQLLAMAETLLPGEAMPAERLLAVRFGTSRTTVRQALQELVGEGRLDRIQGKGTFVSQPKLYRTLRLTSHTEDMRAQGLTPASRTLDIGEIPADEKLADLLGIAIGGRVLRIERLRLAGGAPMAIETTHLSALRFPGLRRSLAECPSLYTALADVYGVHLAEADETIETSLSTPREAQLLATDVGLPMLLLSRHSRDAEGTPVEWVRSVYRGSRYKFVAALQRPDGHRSPAPARPGNTPPDREPGPARP</sequence>
<dbReference type="SUPFAM" id="SSF46785">
    <property type="entry name" value="Winged helix' DNA-binding domain"/>
    <property type="match status" value="1"/>
</dbReference>
<feature type="region of interest" description="Disordered" evidence="4">
    <location>
        <begin position="249"/>
        <end position="277"/>
    </location>
</feature>
<evidence type="ECO:0000256" key="3">
    <source>
        <dbReference type="ARBA" id="ARBA00023163"/>
    </source>
</evidence>
<keyword evidence="2" id="KW-0238">DNA-binding</keyword>
<dbReference type="Gene3D" id="3.40.1410.10">
    <property type="entry name" value="Chorismate lyase-like"/>
    <property type="match status" value="1"/>
</dbReference>
<proteinExistence type="predicted"/>
<keyword evidence="7" id="KW-1185">Reference proteome</keyword>
<reference evidence="6 7" key="1">
    <citation type="submission" date="2024-06" db="EMBL/GenBank/DDBJ databases">
        <title>The Natural Products Discovery Center: Release of the First 8490 Sequenced Strains for Exploring Actinobacteria Biosynthetic Diversity.</title>
        <authorList>
            <person name="Kalkreuter E."/>
            <person name="Kautsar S.A."/>
            <person name="Yang D."/>
            <person name="Bader C.D."/>
            <person name="Teijaro C.N."/>
            <person name="Fluegel L."/>
            <person name="Davis C.M."/>
            <person name="Simpson J.R."/>
            <person name="Lauterbach L."/>
            <person name="Steele A.D."/>
            <person name="Gui C."/>
            <person name="Meng S."/>
            <person name="Li G."/>
            <person name="Viehrig K."/>
            <person name="Ye F."/>
            <person name="Su P."/>
            <person name="Kiefer A.F."/>
            <person name="Nichols A."/>
            <person name="Cepeda A.J."/>
            <person name="Yan W."/>
            <person name="Fan B."/>
            <person name="Jiang Y."/>
            <person name="Adhikari A."/>
            <person name="Zheng C.-J."/>
            <person name="Schuster L."/>
            <person name="Cowan T.M."/>
            <person name="Smanski M.J."/>
            <person name="Chevrette M.G."/>
            <person name="De Carvalho L.P.S."/>
            <person name="Shen B."/>
        </authorList>
    </citation>
    <scope>NUCLEOTIDE SEQUENCE [LARGE SCALE GENOMIC DNA]</scope>
    <source>
        <strain evidence="6 7">NPDC001166</strain>
    </source>
</reference>
<dbReference type="InterPro" id="IPR050679">
    <property type="entry name" value="Bact_HTH_transcr_reg"/>
</dbReference>
<dbReference type="PRINTS" id="PR00035">
    <property type="entry name" value="HTHGNTR"/>
</dbReference>
<dbReference type="Pfam" id="PF00392">
    <property type="entry name" value="GntR"/>
    <property type="match status" value="1"/>
</dbReference>
<protein>
    <submittedName>
        <fullName evidence="6">GntR family transcriptional regulator</fullName>
    </submittedName>
</protein>
<dbReference type="PANTHER" id="PTHR44846:SF1">
    <property type="entry name" value="MANNOSYL-D-GLYCERATE TRANSPORT_METABOLISM SYSTEM REPRESSOR MNGR-RELATED"/>
    <property type="match status" value="1"/>
</dbReference>
<dbReference type="PANTHER" id="PTHR44846">
    <property type="entry name" value="MANNOSYL-D-GLYCERATE TRANSPORT/METABOLISM SYSTEM REPRESSOR MNGR-RELATED"/>
    <property type="match status" value="1"/>
</dbReference>
<feature type="compositionally biased region" description="Basic and acidic residues" evidence="4">
    <location>
        <begin position="268"/>
        <end position="277"/>
    </location>
</feature>
<evidence type="ECO:0000256" key="1">
    <source>
        <dbReference type="ARBA" id="ARBA00023015"/>
    </source>
</evidence>
<evidence type="ECO:0000313" key="6">
    <source>
        <dbReference type="EMBL" id="MER6430054.1"/>
    </source>
</evidence>
<dbReference type="Pfam" id="PF07702">
    <property type="entry name" value="UTRA"/>
    <property type="match status" value="1"/>
</dbReference>
<feature type="domain" description="HTH gntR-type" evidence="5">
    <location>
        <begin position="17"/>
        <end position="87"/>
    </location>
</feature>
<dbReference type="InterPro" id="IPR011663">
    <property type="entry name" value="UTRA"/>
</dbReference>